<dbReference type="GO" id="GO:0047938">
    <property type="term" value="F:glucose-6-phosphate 1-epimerase activity"/>
    <property type="evidence" value="ECO:0007669"/>
    <property type="project" value="TreeGrafter"/>
</dbReference>
<comment type="caution">
    <text evidence="2">The sequence shown here is derived from an EMBL/GenBank/DDBJ whole genome shotgun (WGS) entry which is preliminary data.</text>
</comment>
<dbReference type="GO" id="GO:0005975">
    <property type="term" value="P:carbohydrate metabolic process"/>
    <property type="evidence" value="ECO:0007669"/>
    <property type="project" value="InterPro"/>
</dbReference>
<feature type="region of interest" description="Disordered" evidence="1">
    <location>
        <begin position="1"/>
        <end position="20"/>
    </location>
</feature>
<sequence>MNNEKDKTVSSSSPSFTLSKGINGLDKILLRESRGSSAEVYLYGGHVTSWKNDHAEELLFLSSK</sequence>
<dbReference type="InterPro" id="IPR014718">
    <property type="entry name" value="GH-type_carb-bd"/>
</dbReference>
<protein>
    <submittedName>
        <fullName evidence="2">Glucose-6-phosphate 1-epimerase-like protein</fullName>
    </submittedName>
</protein>
<dbReference type="GO" id="GO:0005737">
    <property type="term" value="C:cytoplasm"/>
    <property type="evidence" value="ECO:0007669"/>
    <property type="project" value="TreeGrafter"/>
</dbReference>
<name>A0A2K3KUS4_TRIPR</name>
<organism evidence="2 3">
    <name type="scientific">Trifolium pratense</name>
    <name type="common">Red clover</name>
    <dbReference type="NCBI Taxonomy" id="57577"/>
    <lineage>
        <taxon>Eukaryota</taxon>
        <taxon>Viridiplantae</taxon>
        <taxon>Streptophyta</taxon>
        <taxon>Embryophyta</taxon>
        <taxon>Tracheophyta</taxon>
        <taxon>Spermatophyta</taxon>
        <taxon>Magnoliopsida</taxon>
        <taxon>eudicotyledons</taxon>
        <taxon>Gunneridae</taxon>
        <taxon>Pentapetalae</taxon>
        <taxon>rosids</taxon>
        <taxon>fabids</taxon>
        <taxon>Fabales</taxon>
        <taxon>Fabaceae</taxon>
        <taxon>Papilionoideae</taxon>
        <taxon>50 kb inversion clade</taxon>
        <taxon>NPAAA clade</taxon>
        <taxon>Hologalegina</taxon>
        <taxon>IRL clade</taxon>
        <taxon>Trifolieae</taxon>
        <taxon>Trifolium</taxon>
    </lineage>
</organism>
<accession>A0A2K3KUS4</accession>
<evidence type="ECO:0000313" key="2">
    <source>
        <dbReference type="EMBL" id="PNX70026.1"/>
    </source>
</evidence>
<dbReference type="PANTHER" id="PTHR11122:SF13">
    <property type="entry name" value="GLUCOSE-6-PHOSPHATE 1-EPIMERASE"/>
    <property type="match status" value="1"/>
</dbReference>
<reference evidence="2 3" key="2">
    <citation type="journal article" date="2017" name="Front. Plant Sci.">
        <title>Gene Classification and Mining of Molecular Markers Useful in Red Clover (Trifolium pratense) Breeding.</title>
        <authorList>
            <person name="Istvanek J."/>
            <person name="Dluhosova J."/>
            <person name="Dluhos P."/>
            <person name="Patkova L."/>
            <person name="Nedelnik J."/>
            <person name="Repkova J."/>
        </authorList>
    </citation>
    <scope>NUCLEOTIDE SEQUENCE [LARGE SCALE GENOMIC DNA]</scope>
    <source>
        <strain evidence="3">cv. Tatra</strain>
        <tissue evidence="2">Young leaves</tissue>
    </source>
</reference>
<feature type="non-terminal residue" evidence="2">
    <location>
        <position position="64"/>
    </location>
</feature>
<evidence type="ECO:0000313" key="3">
    <source>
        <dbReference type="Proteomes" id="UP000236291"/>
    </source>
</evidence>
<dbReference type="Gene3D" id="2.70.98.10">
    <property type="match status" value="1"/>
</dbReference>
<dbReference type="SUPFAM" id="SSF74650">
    <property type="entry name" value="Galactose mutarotase-like"/>
    <property type="match status" value="1"/>
</dbReference>
<dbReference type="ExpressionAtlas" id="A0A2K3KUS4">
    <property type="expression patterns" value="baseline"/>
</dbReference>
<dbReference type="Proteomes" id="UP000236291">
    <property type="component" value="Unassembled WGS sequence"/>
</dbReference>
<gene>
    <name evidence="2" type="ORF">L195_g057043</name>
</gene>
<dbReference type="EMBL" id="ASHM01110904">
    <property type="protein sequence ID" value="PNX70026.1"/>
    <property type="molecule type" value="Genomic_DNA"/>
</dbReference>
<reference evidence="2 3" key="1">
    <citation type="journal article" date="2014" name="Am. J. Bot.">
        <title>Genome assembly and annotation for red clover (Trifolium pratense; Fabaceae).</title>
        <authorList>
            <person name="Istvanek J."/>
            <person name="Jaros M."/>
            <person name="Krenek A."/>
            <person name="Repkova J."/>
        </authorList>
    </citation>
    <scope>NUCLEOTIDE SEQUENCE [LARGE SCALE GENOMIC DNA]</scope>
    <source>
        <strain evidence="3">cv. Tatra</strain>
        <tissue evidence="2">Young leaves</tissue>
    </source>
</reference>
<evidence type="ECO:0000256" key="1">
    <source>
        <dbReference type="SAM" id="MobiDB-lite"/>
    </source>
</evidence>
<dbReference type="AlphaFoldDB" id="A0A2K3KUS4"/>
<proteinExistence type="predicted"/>
<dbReference type="InterPro" id="IPR011013">
    <property type="entry name" value="Gal_mutarotase_sf_dom"/>
</dbReference>
<dbReference type="PANTHER" id="PTHR11122">
    <property type="entry name" value="APOSPORY-ASSOCIATED PROTEIN C-RELATED"/>
    <property type="match status" value="1"/>
</dbReference>
<dbReference type="GO" id="GO:0030246">
    <property type="term" value="F:carbohydrate binding"/>
    <property type="evidence" value="ECO:0007669"/>
    <property type="project" value="InterPro"/>
</dbReference>